<evidence type="ECO:0000313" key="3">
    <source>
        <dbReference type="Proteomes" id="UP000824469"/>
    </source>
</evidence>
<dbReference type="EMBL" id="JAHRHJ020000010">
    <property type="protein sequence ID" value="KAH9297032.1"/>
    <property type="molecule type" value="Genomic_DNA"/>
</dbReference>
<reference evidence="2 3" key="1">
    <citation type="journal article" date="2021" name="Nat. Plants">
        <title>The Taxus genome provides insights into paclitaxel biosynthesis.</title>
        <authorList>
            <person name="Xiong X."/>
            <person name="Gou J."/>
            <person name="Liao Q."/>
            <person name="Li Y."/>
            <person name="Zhou Q."/>
            <person name="Bi G."/>
            <person name="Li C."/>
            <person name="Du R."/>
            <person name="Wang X."/>
            <person name="Sun T."/>
            <person name="Guo L."/>
            <person name="Liang H."/>
            <person name="Lu P."/>
            <person name="Wu Y."/>
            <person name="Zhang Z."/>
            <person name="Ro D.K."/>
            <person name="Shang Y."/>
            <person name="Huang S."/>
            <person name="Yan J."/>
        </authorList>
    </citation>
    <scope>NUCLEOTIDE SEQUENCE [LARGE SCALE GENOMIC DNA]</scope>
    <source>
        <strain evidence="2">Ta-2019</strain>
    </source>
</reference>
<sequence length="62" mass="7018">RMGGGLPRVRNMFFLNWFLERLQLLVKAQLGGVLRSWWGSGLIEAGIRRWGPCRACNTSSVV</sequence>
<organism evidence="2 3">
    <name type="scientific">Taxus chinensis</name>
    <name type="common">Chinese yew</name>
    <name type="synonym">Taxus wallichiana var. chinensis</name>
    <dbReference type="NCBI Taxonomy" id="29808"/>
    <lineage>
        <taxon>Eukaryota</taxon>
        <taxon>Viridiplantae</taxon>
        <taxon>Streptophyta</taxon>
        <taxon>Embryophyta</taxon>
        <taxon>Tracheophyta</taxon>
        <taxon>Spermatophyta</taxon>
        <taxon>Pinopsida</taxon>
        <taxon>Pinidae</taxon>
        <taxon>Conifers II</taxon>
        <taxon>Cupressales</taxon>
        <taxon>Taxaceae</taxon>
        <taxon>Taxus</taxon>
    </lineage>
</organism>
<evidence type="ECO:0000313" key="2">
    <source>
        <dbReference type="EMBL" id="KAH9297032.1"/>
    </source>
</evidence>
<feature type="non-terminal residue" evidence="2">
    <location>
        <position position="62"/>
    </location>
</feature>
<proteinExistence type="predicted"/>
<feature type="chain" id="PRO_5041436355" evidence="1">
    <location>
        <begin position="29"/>
        <end position="62"/>
    </location>
</feature>
<protein>
    <submittedName>
        <fullName evidence="2">Uncharacterized protein</fullName>
    </submittedName>
</protein>
<evidence type="ECO:0000256" key="1">
    <source>
        <dbReference type="SAM" id="SignalP"/>
    </source>
</evidence>
<dbReference type="Proteomes" id="UP000824469">
    <property type="component" value="Unassembled WGS sequence"/>
</dbReference>
<feature type="non-terminal residue" evidence="2">
    <location>
        <position position="1"/>
    </location>
</feature>
<name>A0AA38CAZ1_TAXCH</name>
<feature type="signal peptide" evidence="1">
    <location>
        <begin position="1"/>
        <end position="28"/>
    </location>
</feature>
<dbReference type="AlphaFoldDB" id="A0AA38CAZ1"/>
<gene>
    <name evidence="2" type="ORF">KI387_028714</name>
</gene>
<keyword evidence="1" id="KW-0732">Signal</keyword>
<keyword evidence="3" id="KW-1185">Reference proteome</keyword>
<accession>A0AA38CAZ1</accession>
<comment type="caution">
    <text evidence="2">The sequence shown here is derived from an EMBL/GenBank/DDBJ whole genome shotgun (WGS) entry which is preliminary data.</text>
</comment>